<dbReference type="AlphaFoldDB" id="A0A9P5YKF5"/>
<reference evidence="1" key="1">
    <citation type="submission" date="2020-11" db="EMBL/GenBank/DDBJ databases">
        <authorList>
            <consortium name="DOE Joint Genome Institute"/>
            <person name="Ahrendt S."/>
            <person name="Riley R."/>
            <person name="Andreopoulos W."/>
            <person name="Labutti K."/>
            <person name="Pangilinan J."/>
            <person name="Ruiz-Duenas F.J."/>
            <person name="Barrasa J.M."/>
            <person name="Sanchez-Garcia M."/>
            <person name="Camarero S."/>
            <person name="Miyauchi S."/>
            <person name="Serrano A."/>
            <person name="Linde D."/>
            <person name="Babiker R."/>
            <person name="Drula E."/>
            <person name="Ayuso-Fernandez I."/>
            <person name="Pacheco R."/>
            <person name="Padilla G."/>
            <person name="Ferreira P."/>
            <person name="Barriuso J."/>
            <person name="Kellner H."/>
            <person name="Castanera R."/>
            <person name="Alfaro M."/>
            <person name="Ramirez L."/>
            <person name="Pisabarro A.G."/>
            <person name="Kuo A."/>
            <person name="Tritt A."/>
            <person name="Lipzen A."/>
            <person name="He G."/>
            <person name="Yan M."/>
            <person name="Ng V."/>
            <person name="Cullen D."/>
            <person name="Martin F."/>
            <person name="Rosso M.-N."/>
            <person name="Henrissat B."/>
            <person name="Hibbett D."/>
            <person name="Martinez A.T."/>
            <person name="Grigoriev I.V."/>
        </authorList>
    </citation>
    <scope>NUCLEOTIDE SEQUENCE</scope>
    <source>
        <strain evidence="1">CIRM-BRFM 674</strain>
    </source>
</reference>
<gene>
    <name evidence="1" type="ORF">BDN70DRAFT_761783</name>
</gene>
<comment type="caution">
    <text evidence="1">The sequence shown here is derived from an EMBL/GenBank/DDBJ whole genome shotgun (WGS) entry which is preliminary data.</text>
</comment>
<evidence type="ECO:0000313" key="2">
    <source>
        <dbReference type="Proteomes" id="UP000807469"/>
    </source>
</evidence>
<name>A0A9P5YKF5_9AGAR</name>
<sequence>RGQFLAISAGISHGGGQNHPGLLSQTPRNRKVLHSLFTSLPFKRISGLTNDMFKSYSPRLHNFYPDTLSGLHATDSSLVPPIEGSAFAACTVNFGPRTVTAPHWDIGNLSWGWCSVTTLGNFDYELGGHIVLWDINRYAEFPPGTTTMLPSAILHHSNTPVAPHETRYSI</sequence>
<accession>A0A9P5YKF5</accession>
<dbReference type="Proteomes" id="UP000807469">
    <property type="component" value="Unassembled WGS sequence"/>
</dbReference>
<organism evidence="1 2">
    <name type="scientific">Pholiota conissans</name>
    <dbReference type="NCBI Taxonomy" id="109636"/>
    <lineage>
        <taxon>Eukaryota</taxon>
        <taxon>Fungi</taxon>
        <taxon>Dikarya</taxon>
        <taxon>Basidiomycota</taxon>
        <taxon>Agaricomycotina</taxon>
        <taxon>Agaricomycetes</taxon>
        <taxon>Agaricomycetidae</taxon>
        <taxon>Agaricales</taxon>
        <taxon>Agaricineae</taxon>
        <taxon>Strophariaceae</taxon>
        <taxon>Pholiota</taxon>
    </lineage>
</organism>
<evidence type="ECO:0000313" key="1">
    <source>
        <dbReference type="EMBL" id="KAF9470234.1"/>
    </source>
</evidence>
<protein>
    <submittedName>
        <fullName evidence="1">Uncharacterized protein</fullName>
    </submittedName>
</protein>
<dbReference type="EMBL" id="MU156137">
    <property type="protein sequence ID" value="KAF9470234.1"/>
    <property type="molecule type" value="Genomic_DNA"/>
</dbReference>
<proteinExistence type="predicted"/>
<dbReference type="OrthoDB" id="3202607at2759"/>
<dbReference type="Gene3D" id="3.60.130.30">
    <property type="match status" value="1"/>
</dbReference>
<keyword evidence="2" id="KW-1185">Reference proteome</keyword>
<feature type="non-terminal residue" evidence="1">
    <location>
        <position position="170"/>
    </location>
</feature>
<feature type="non-terminal residue" evidence="1">
    <location>
        <position position="1"/>
    </location>
</feature>